<dbReference type="GeneID" id="20253193"/>
<dbReference type="Proteomes" id="UP000030746">
    <property type="component" value="Unassembled WGS sequence"/>
</dbReference>
<dbReference type="HOGENOM" id="CLU_2203550_0_0_1"/>
<keyword evidence="3" id="KW-1185">Reference proteome</keyword>
<accession>V4CND2</accession>
<dbReference type="OMA" id="LCTINQI"/>
<dbReference type="InterPro" id="IPR026082">
    <property type="entry name" value="ABCA"/>
</dbReference>
<dbReference type="GO" id="GO:0016020">
    <property type="term" value="C:membrane"/>
    <property type="evidence" value="ECO:0007669"/>
    <property type="project" value="InterPro"/>
</dbReference>
<dbReference type="GO" id="GO:0005319">
    <property type="term" value="F:lipid transporter activity"/>
    <property type="evidence" value="ECO:0007669"/>
    <property type="project" value="TreeGrafter"/>
</dbReference>
<proteinExistence type="predicted"/>
<dbReference type="GO" id="GO:0140359">
    <property type="term" value="F:ABC-type transporter activity"/>
    <property type="evidence" value="ECO:0007669"/>
    <property type="project" value="InterPro"/>
</dbReference>
<dbReference type="OrthoDB" id="15927at2759"/>
<reference evidence="2 3" key="1">
    <citation type="journal article" date="2013" name="Nature">
        <title>Insights into bilaterian evolution from three spiralian genomes.</title>
        <authorList>
            <person name="Simakov O."/>
            <person name="Marletaz F."/>
            <person name="Cho S.J."/>
            <person name="Edsinger-Gonzales E."/>
            <person name="Havlak P."/>
            <person name="Hellsten U."/>
            <person name="Kuo D.H."/>
            <person name="Larsson T."/>
            <person name="Lv J."/>
            <person name="Arendt D."/>
            <person name="Savage R."/>
            <person name="Osoegawa K."/>
            <person name="de Jong P."/>
            <person name="Grimwood J."/>
            <person name="Chapman J.A."/>
            <person name="Shapiro H."/>
            <person name="Aerts A."/>
            <person name="Otillar R.P."/>
            <person name="Terry A.Y."/>
            <person name="Boore J.L."/>
            <person name="Grigoriev I.V."/>
            <person name="Lindberg D.R."/>
            <person name="Seaver E.C."/>
            <person name="Weisblat D.A."/>
            <person name="Putnam N.H."/>
            <person name="Rokhsar D.S."/>
        </authorList>
    </citation>
    <scope>NUCLEOTIDE SEQUENCE [LARGE SCALE GENOMIC DNA]</scope>
</reference>
<dbReference type="KEGG" id="lgi:LOTGIDRAFT_97892"/>
<organism evidence="2 3">
    <name type="scientific">Lottia gigantea</name>
    <name type="common">Giant owl limpet</name>
    <dbReference type="NCBI Taxonomy" id="225164"/>
    <lineage>
        <taxon>Eukaryota</taxon>
        <taxon>Metazoa</taxon>
        <taxon>Spiralia</taxon>
        <taxon>Lophotrochozoa</taxon>
        <taxon>Mollusca</taxon>
        <taxon>Gastropoda</taxon>
        <taxon>Patellogastropoda</taxon>
        <taxon>Lottioidea</taxon>
        <taxon>Lottiidae</taxon>
        <taxon>Lottia</taxon>
    </lineage>
</organism>
<evidence type="ECO:0000259" key="1">
    <source>
        <dbReference type="Pfam" id="PF23321"/>
    </source>
</evidence>
<dbReference type="PANTHER" id="PTHR19229">
    <property type="entry name" value="ATP-BINDING CASSETTE TRANSPORTER SUBFAMILY A ABCA"/>
    <property type="match status" value="1"/>
</dbReference>
<evidence type="ECO:0000313" key="3">
    <source>
        <dbReference type="Proteomes" id="UP000030746"/>
    </source>
</evidence>
<feature type="domain" description="ABCA1-4-like C-terminal R2 regulatory" evidence="1">
    <location>
        <begin position="14"/>
        <end position="93"/>
    </location>
</feature>
<dbReference type="CTD" id="20253193"/>
<gene>
    <name evidence="2" type="ORF">LOTGIDRAFT_97892</name>
</gene>
<dbReference type="InterPro" id="IPR056264">
    <property type="entry name" value="R2_ABCA1-4-like"/>
</dbReference>
<sequence>RCLGPSQHLKDKFGSGYLLEVKIHSQVNDIESKMEEFEAHIKTCFPNAESAEKFGDRGVFKVPKADVKSLAEAFSFLEKAKQTRDVEEYSFSQSSLEQVFLEFAKKQK</sequence>
<dbReference type="RefSeq" id="XP_009045367.1">
    <property type="nucleotide sequence ID" value="XM_009047119.1"/>
</dbReference>
<feature type="non-terminal residue" evidence="2">
    <location>
        <position position="1"/>
    </location>
</feature>
<dbReference type="Pfam" id="PF23321">
    <property type="entry name" value="R1_ABCA1"/>
    <property type="match status" value="1"/>
</dbReference>
<evidence type="ECO:0000313" key="2">
    <source>
        <dbReference type="EMBL" id="ESP03885.1"/>
    </source>
</evidence>
<dbReference type="AlphaFoldDB" id="V4CND2"/>
<name>V4CND2_LOTGI</name>
<dbReference type="EMBL" id="KB199905">
    <property type="protein sequence ID" value="ESP03885.1"/>
    <property type="molecule type" value="Genomic_DNA"/>
</dbReference>
<dbReference type="PANTHER" id="PTHR19229:SF209">
    <property type="entry name" value="ATP-BINDING CASSETTE SUB-FAMILY A MEMBER 5 ISOFORM X1"/>
    <property type="match status" value="1"/>
</dbReference>
<protein>
    <recommendedName>
        <fullName evidence="1">ABCA1-4-like C-terminal R2 regulatory domain-containing protein</fullName>
    </recommendedName>
</protein>
<feature type="non-terminal residue" evidence="2">
    <location>
        <position position="108"/>
    </location>
</feature>